<comment type="caution">
    <text evidence="1">The sequence shown here is derived from an EMBL/GenBank/DDBJ whole genome shotgun (WGS) entry which is preliminary data.</text>
</comment>
<gene>
    <name evidence="1" type="ORF">CRG98_025053</name>
</gene>
<dbReference type="EMBL" id="PGOL01001778">
    <property type="protein sequence ID" value="PKI54539.1"/>
    <property type="molecule type" value="Genomic_DNA"/>
</dbReference>
<sequence>MPLPHKYLLLPLPPATTGAAPRPPTLTFRQETPVQELRRVQQAPPSCMLSSCRGRKITCVPRALPSALFHRLKFAIVVRYGGAWPVPKVPSLGSPNWQIGGSGLGMGSRGQGKPTFGAGEPRSLGAMGSPGLDRAAVLKGRTLTKSSRVPNPVLLATWRGSDMDTLWSGHSAKGVPITSAQSIQAGLDATCQMLKKVATPVDIVLGKRMT</sequence>
<evidence type="ECO:0000313" key="1">
    <source>
        <dbReference type="EMBL" id="PKI54539.1"/>
    </source>
</evidence>
<keyword evidence="2" id="KW-1185">Reference proteome</keyword>
<organism evidence="1 2">
    <name type="scientific">Punica granatum</name>
    <name type="common">Pomegranate</name>
    <dbReference type="NCBI Taxonomy" id="22663"/>
    <lineage>
        <taxon>Eukaryota</taxon>
        <taxon>Viridiplantae</taxon>
        <taxon>Streptophyta</taxon>
        <taxon>Embryophyta</taxon>
        <taxon>Tracheophyta</taxon>
        <taxon>Spermatophyta</taxon>
        <taxon>Magnoliopsida</taxon>
        <taxon>eudicotyledons</taxon>
        <taxon>Gunneridae</taxon>
        <taxon>Pentapetalae</taxon>
        <taxon>rosids</taxon>
        <taxon>malvids</taxon>
        <taxon>Myrtales</taxon>
        <taxon>Lythraceae</taxon>
        <taxon>Punica</taxon>
    </lineage>
</organism>
<reference evidence="1 2" key="1">
    <citation type="submission" date="2017-11" db="EMBL/GenBank/DDBJ databases">
        <title>De-novo sequencing of pomegranate (Punica granatum L.) genome.</title>
        <authorList>
            <person name="Akparov Z."/>
            <person name="Amiraslanov A."/>
            <person name="Hajiyeva S."/>
            <person name="Abbasov M."/>
            <person name="Kaur K."/>
            <person name="Hamwieh A."/>
            <person name="Solovyev V."/>
            <person name="Salamov A."/>
            <person name="Braich B."/>
            <person name="Kosarev P."/>
            <person name="Mahmoud A."/>
            <person name="Hajiyev E."/>
            <person name="Babayeva S."/>
            <person name="Izzatullayeva V."/>
            <person name="Mammadov A."/>
            <person name="Mammadov A."/>
            <person name="Sharifova S."/>
            <person name="Ojaghi J."/>
            <person name="Eynullazada K."/>
            <person name="Bayramov B."/>
            <person name="Abdulazimova A."/>
            <person name="Shahmuradov I."/>
        </authorList>
    </citation>
    <scope>NUCLEOTIDE SEQUENCE [LARGE SCALE GENOMIC DNA]</scope>
    <source>
        <strain evidence="2">cv. AG2017</strain>
        <tissue evidence="1">Leaf</tissue>
    </source>
</reference>
<dbReference type="AlphaFoldDB" id="A0A2I0JE90"/>
<evidence type="ECO:0000313" key="2">
    <source>
        <dbReference type="Proteomes" id="UP000233551"/>
    </source>
</evidence>
<dbReference type="Proteomes" id="UP000233551">
    <property type="component" value="Unassembled WGS sequence"/>
</dbReference>
<protein>
    <submittedName>
        <fullName evidence="1">Uncharacterized protein</fullName>
    </submittedName>
</protein>
<proteinExistence type="predicted"/>
<accession>A0A2I0JE90</accession>
<name>A0A2I0JE90_PUNGR</name>